<dbReference type="Pfam" id="PF10345">
    <property type="entry name" value="Cohesin_load"/>
    <property type="match status" value="1"/>
</dbReference>
<reference evidence="9" key="1">
    <citation type="journal article" date="2020" name="Fungal Divers.">
        <title>Resolving the Mortierellaceae phylogeny through synthesis of multi-gene phylogenetics and phylogenomics.</title>
        <authorList>
            <person name="Vandepol N."/>
            <person name="Liber J."/>
            <person name="Desiro A."/>
            <person name="Na H."/>
            <person name="Kennedy M."/>
            <person name="Barry K."/>
            <person name="Grigoriev I.V."/>
            <person name="Miller A.N."/>
            <person name="O'Donnell K."/>
            <person name="Stajich J.E."/>
            <person name="Bonito G."/>
        </authorList>
    </citation>
    <scope>NUCLEOTIDE SEQUENCE</scope>
    <source>
        <strain evidence="9">NVP1</strain>
    </source>
</reference>
<evidence type="ECO:0000313" key="10">
    <source>
        <dbReference type="Proteomes" id="UP000696485"/>
    </source>
</evidence>
<proteinExistence type="inferred from homology"/>
<keyword evidence="10" id="KW-1185">Reference proteome</keyword>
<dbReference type="EMBL" id="JAAAUY010000952">
    <property type="protein sequence ID" value="KAF9325254.1"/>
    <property type="molecule type" value="Genomic_DNA"/>
</dbReference>
<dbReference type="InterPro" id="IPR019440">
    <property type="entry name" value="MAU2"/>
</dbReference>
<evidence type="ECO:0000256" key="5">
    <source>
        <dbReference type="ARBA" id="ARBA00022829"/>
    </source>
</evidence>
<dbReference type="GO" id="GO:0007059">
    <property type="term" value="P:chromosome segregation"/>
    <property type="evidence" value="ECO:0007669"/>
    <property type="project" value="UniProtKB-KW"/>
</dbReference>
<gene>
    <name evidence="9" type="ORF">BG006_011261</name>
</gene>
<organism evidence="9 10">
    <name type="scientific">Podila minutissima</name>
    <dbReference type="NCBI Taxonomy" id="64525"/>
    <lineage>
        <taxon>Eukaryota</taxon>
        <taxon>Fungi</taxon>
        <taxon>Fungi incertae sedis</taxon>
        <taxon>Mucoromycota</taxon>
        <taxon>Mortierellomycotina</taxon>
        <taxon>Mortierellomycetes</taxon>
        <taxon>Mortierellales</taxon>
        <taxon>Mortierellaceae</taxon>
        <taxon>Podila</taxon>
    </lineage>
</organism>
<evidence type="ECO:0000256" key="2">
    <source>
        <dbReference type="ARBA" id="ARBA00008585"/>
    </source>
</evidence>
<comment type="caution">
    <text evidence="9">The sequence shown here is derived from an EMBL/GenBank/DDBJ whole genome shotgun (WGS) entry which is preliminary data.</text>
</comment>
<dbReference type="AlphaFoldDB" id="A0A9P5SG52"/>
<evidence type="ECO:0008006" key="11">
    <source>
        <dbReference type="Google" id="ProtNLM"/>
    </source>
</evidence>
<evidence type="ECO:0000256" key="4">
    <source>
        <dbReference type="ARBA" id="ARBA00022776"/>
    </source>
</evidence>
<keyword evidence="3" id="KW-0132">Cell division</keyword>
<evidence type="ECO:0000256" key="8">
    <source>
        <dbReference type="SAM" id="MobiDB-lite"/>
    </source>
</evidence>
<keyword evidence="6" id="KW-0539">Nucleus</keyword>
<keyword evidence="4" id="KW-0498">Mitosis</keyword>
<evidence type="ECO:0000256" key="1">
    <source>
        <dbReference type="ARBA" id="ARBA00004123"/>
    </source>
</evidence>
<comment type="subcellular location">
    <subcellularLocation>
        <location evidence="1">Nucleus</location>
    </subcellularLocation>
</comment>
<sequence length="682" mass="76657">MEQSCVAMGKTHLILWAMAEEFIEEARSLCFVATTQPYSQPGWRKRHQDLITSAIRCLVACVSVESQSMTQLDKAKSRLRLAQILFEETESLERCEDEVSKAITIADAIQGVEALDIQLRLYDLQIQMYMETKRFRQAKNIIRLASAEAAKHELHAWTYQFCLTKAKLHFLMDDLAGSLTTLGHGATIAEHRGDYDVKLAFWILGVQYSLMLSNWDQAMFFLQKLSPHMGLEQINNITSNSGQQPPVNSSFQPSCQSKHLRVFFLVLFIFCMLRSGNVAKALVALTALQVGLEDIRPKDGDDLQGIFKVALRNVHQPSHYQEYIQPQQIQPATISIKWMSFSQVYTLAYLLSGVCSKADMTNPKKPQQYLMEGIKVVDREFNVNDYASAAIYVRRNQHWFSLVMLNMLLHLADVFLLQFDHASAEETLLKATYWCKVCNLWDTFKWRISLSIGMLMHLGGRLDEALTWYGICMTHAESSHQDPQGYDTKSLALINAAIIYCGDRHFDLQKVKSMQSEVKSRYPSSTMTPNITCALHILDSWTVEGLMLARQHLLESLKLSAALQNTQMRSLTLLLLGNVYLQTHDDQAEKMLMTGCLHALKTKNYPVAAASGSSLKDLFLKTSQGIKASQQAQQNRDVIDVVDQAFQSTLMAPLVALSRAEHDSTSAGSGSGSGSGSSSGRY</sequence>
<keyword evidence="7" id="KW-0131">Cell cycle</keyword>
<feature type="compositionally biased region" description="Gly residues" evidence="8">
    <location>
        <begin position="669"/>
        <end position="682"/>
    </location>
</feature>
<evidence type="ECO:0000313" key="9">
    <source>
        <dbReference type="EMBL" id="KAF9325254.1"/>
    </source>
</evidence>
<comment type="similarity">
    <text evidence="2">Belongs to the SCC4/mau-2 family.</text>
</comment>
<dbReference type="GO" id="GO:0007064">
    <property type="term" value="P:mitotic sister chromatid cohesion"/>
    <property type="evidence" value="ECO:0007669"/>
    <property type="project" value="InterPro"/>
</dbReference>
<dbReference type="PANTHER" id="PTHR21394">
    <property type="entry name" value="MAU2 CHROMATID COHESION FACTOR HOMOLOG"/>
    <property type="match status" value="1"/>
</dbReference>
<evidence type="ECO:0000256" key="7">
    <source>
        <dbReference type="ARBA" id="ARBA00023306"/>
    </source>
</evidence>
<dbReference type="Proteomes" id="UP000696485">
    <property type="component" value="Unassembled WGS sequence"/>
</dbReference>
<protein>
    <recommendedName>
        <fullName evidence="11">MAU2 chromatid cohesion factor homolog</fullName>
    </recommendedName>
</protein>
<name>A0A9P5SG52_9FUNG</name>
<dbReference type="GO" id="GO:0051301">
    <property type="term" value="P:cell division"/>
    <property type="evidence" value="ECO:0007669"/>
    <property type="project" value="UniProtKB-KW"/>
</dbReference>
<dbReference type="GO" id="GO:0005634">
    <property type="term" value="C:nucleus"/>
    <property type="evidence" value="ECO:0007669"/>
    <property type="project" value="UniProtKB-SubCell"/>
</dbReference>
<evidence type="ECO:0000256" key="6">
    <source>
        <dbReference type="ARBA" id="ARBA00023242"/>
    </source>
</evidence>
<evidence type="ECO:0000256" key="3">
    <source>
        <dbReference type="ARBA" id="ARBA00022618"/>
    </source>
</evidence>
<feature type="region of interest" description="Disordered" evidence="8">
    <location>
        <begin position="661"/>
        <end position="682"/>
    </location>
</feature>
<keyword evidence="5" id="KW-0159">Chromosome partition</keyword>
<accession>A0A9P5SG52</accession>